<dbReference type="SUPFAM" id="SSF52540">
    <property type="entry name" value="P-loop containing nucleoside triphosphate hydrolases"/>
    <property type="match status" value="1"/>
</dbReference>
<reference evidence="1" key="2">
    <citation type="journal article" date="2022" name="Microbiol. Resour. Announc.">
        <title>Metagenome Sequencing to Explore Phylogenomics of Terrestrial Cyanobacteria.</title>
        <authorList>
            <person name="Ward R.D."/>
            <person name="Stajich J.E."/>
            <person name="Johansen J.R."/>
            <person name="Huntemann M."/>
            <person name="Clum A."/>
            <person name="Foster B."/>
            <person name="Foster B."/>
            <person name="Roux S."/>
            <person name="Palaniappan K."/>
            <person name="Varghese N."/>
            <person name="Mukherjee S."/>
            <person name="Reddy T.B.K."/>
            <person name="Daum C."/>
            <person name="Copeland A."/>
            <person name="Chen I.A."/>
            <person name="Ivanova N.N."/>
            <person name="Kyrpides N.C."/>
            <person name="Shapiro N."/>
            <person name="Eloe-Fadrosh E.A."/>
            <person name="Pietrasiak N."/>
        </authorList>
    </citation>
    <scope>NUCLEOTIDE SEQUENCE</scope>
    <source>
        <strain evidence="1">CPER-KK1</strain>
    </source>
</reference>
<accession>A0A951PGW9</accession>
<dbReference type="Gene3D" id="3.40.50.300">
    <property type="entry name" value="P-loop containing nucleotide triphosphate hydrolases"/>
    <property type="match status" value="1"/>
</dbReference>
<name>A0A951PGW9_9CYAN</name>
<organism evidence="1 2">
    <name type="scientific">Symplocastrum torsivum CPER-KK1</name>
    <dbReference type="NCBI Taxonomy" id="450513"/>
    <lineage>
        <taxon>Bacteria</taxon>
        <taxon>Bacillati</taxon>
        <taxon>Cyanobacteriota</taxon>
        <taxon>Cyanophyceae</taxon>
        <taxon>Oscillatoriophycideae</taxon>
        <taxon>Oscillatoriales</taxon>
        <taxon>Microcoleaceae</taxon>
        <taxon>Symplocastrum</taxon>
    </lineage>
</organism>
<evidence type="ECO:0000313" key="1">
    <source>
        <dbReference type="EMBL" id="MBW4542959.1"/>
    </source>
</evidence>
<dbReference type="AlphaFoldDB" id="A0A951PGW9"/>
<proteinExistence type="predicted"/>
<dbReference type="EMBL" id="JAHHIF010000001">
    <property type="protein sequence ID" value="MBW4542959.1"/>
    <property type="molecule type" value="Genomic_DNA"/>
</dbReference>
<evidence type="ECO:0000313" key="2">
    <source>
        <dbReference type="Proteomes" id="UP000753908"/>
    </source>
</evidence>
<protein>
    <submittedName>
        <fullName evidence="1">Glycerate kinase</fullName>
    </submittedName>
</protein>
<keyword evidence="1" id="KW-0808">Transferase</keyword>
<dbReference type="PANTHER" id="PTHR10285">
    <property type="entry name" value="URIDINE KINASE"/>
    <property type="match status" value="1"/>
</dbReference>
<sequence>MLQPDTSLGQILHDWAVEENSTTLPWQQLAAEELTSSQRAKAFGITSTKVEEVIQARSLIFKAIYPHILSLPAFRNQSRETTQISQYPVPNPQSPIALSLWNLWLPLAMQLASSRQQLKRPLIQGILGGQGTGKTTLAAVLSVILAHLGYRTLSLSLDDLYKTYAERQHLQQQDPRLIWRGPPGTHDVELGLQLLDQLRQPNRREPILVPRFDKSAWEGAGDRTTPEQVEGADIVLFEGWFVGVRPIDSAVFDAPTPPPIQTEADRLFARDMNEQLKGYLPLWEQLDRLIVLYPTDYRLSQKWRLQAEQQMIATGRSGMTEPQVREFVEYFWRSLHPELFITPLTKNPRLVDLVIEINPDHTVGAVYQPEDA</sequence>
<gene>
    <name evidence="1" type="ORF">KME25_00700</name>
</gene>
<dbReference type="InterPro" id="IPR027417">
    <property type="entry name" value="P-loop_NTPase"/>
</dbReference>
<reference evidence="1" key="1">
    <citation type="submission" date="2021-05" db="EMBL/GenBank/DDBJ databases">
        <authorList>
            <person name="Pietrasiak N."/>
            <person name="Ward R."/>
            <person name="Stajich J.E."/>
            <person name="Kurbessoian T."/>
        </authorList>
    </citation>
    <scope>NUCLEOTIDE SEQUENCE</scope>
    <source>
        <strain evidence="1">CPER-KK1</strain>
    </source>
</reference>
<dbReference type="Proteomes" id="UP000753908">
    <property type="component" value="Unassembled WGS sequence"/>
</dbReference>
<comment type="caution">
    <text evidence="1">The sequence shown here is derived from an EMBL/GenBank/DDBJ whole genome shotgun (WGS) entry which is preliminary data.</text>
</comment>
<dbReference type="GO" id="GO:0016301">
    <property type="term" value="F:kinase activity"/>
    <property type="evidence" value="ECO:0007669"/>
    <property type="project" value="UniProtKB-KW"/>
</dbReference>
<keyword evidence="1" id="KW-0418">Kinase</keyword>